<gene>
    <name evidence="1" type="ORF">NKW50_16220</name>
</gene>
<keyword evidence="2" id="KW-1185">Reference proteome</keyword>
<organism evidence="1 2">
    <name type="scientific">Acetobacter lambici</name>
    <dbReference type="NCBI Taxonomy" id="1332824"/>
    <lineage>
        <taxon>Bacteria</taxon>
        <taxon>Pseudomonadati</taxon>
        <taxon>Pseudomonadota</taxon>
        <taxon>Alphaproteobacteria</taxon>
        <taxon>Acetobacterales</taxon>
        <taxon>Acetobacteraceae</taxon>
        <taxon>Acetobacter</taxon>
    </lineage>
</organism>
<dbReference type="RefSeq" id="WP_165993373.1">
    <property type="nucleotide sequence ID" value="NZ_JAMYZY010000129.1"/>
</dbReference>
<accession>A0ABT1F774</accession>
<reference evidence="1 2" key="1">
    <citation type="submission" date="2022-06" db="EMBL/GenBank/DDBJ databases">
        <title>Acetobacer genomes from food samples.</title>
        <authorList>
            <person name="Sombolestani A."/>
        </authorList>
    </citation>
    <scope>NUCLEOTIDE SEQUENCE [LARGE SCALE GENOMIC DNA]</scope>
    <source>
        <strain evidence="1 2">R-83285</strain>
    </source>
</reference>
<evidence type="ECO:0000313" key="1">
    <source>
        <dbReference type="EMBL" id="MCP1260109.1"/>
    </source>
</evidence>
<name>A0ABT1F774_9PROT</name>
<evidence type="ECO:0000313" key="2">
    <source>
        <dbReference type="Proteomes" id="UP001523528"/>
    </source>
</evidence>
<proteinExistence type="predicted"/>
<sequence>MTDPRIEAAVDAAWSHTTQFSSGETFDQYSKRKPYEGGEFRKSIVSALAAADAAAWRPIESAPRDGTYVDLWVINSDGESRRITDAYFGPIPHTCGEYGQYCDSCPEEGNFWVDGIFGHEIHGEITHWQPRPTSPNATPQAAPETITIPEVRNDRPIKI</sequence>
<evidence type="ECO:0008006" key="3">
    <source>
        <dbReference type="Google" id="ProtNLM"/>
    </source>
</evidence>
<protein>
    <recommendedName>
        <fullName evidence="3">DUF551 domain-containing protein</fullName>
    </recommendedName>
</protein>
<dbReference type="Proteomes" id="UP001523528">
    <property type="component" value="Unassembled WGS sequence"/>
</dbReference>
<dbReference type="EMBL" id="JAMYZZ010000090">
    <property type="protein sequence ID" value="MCP1260109.1"/>
    <property type="molecule type" value="Genomic_DNA"/>
</dbReference>
<comment type="caution">
    <text evidence="1">The sequence shown here is derived from an EMBL/GenBank/DDBJ whole genome shotgun (WGS) entry which is preliminary data.</text>
</comment>